<proteinExistence type="inferred from homology"/>
<keyword evidence="5 7" id="KW-1133">Transmembrane helix</keyword>
<evidence type="ECO:0000256" key="7">
    <source>
        <dbReference type="RuleBase" id="RU363032"/>
    </source>
</evidence>
<keyword evidence="6 7" id="KW-0472">Membrane</keyword>
<feature type="transmembrane region" description="Helical" evidence="7">
    <location>
        <begin position="268"/>
        <end position="293"/>
    </location>
</feature>
<evidence type="ECO:0000256" key="3">
    <source>
        <dbReference type="ARBA" id="ARBA00022475"/>
    </source>
</evidence>
<accession>A0A4Q2SL37</accession>
<evidence type="ECO:0000256" key="4">
    <source>
        <dbReference type="ARBA" id="ARBA00022692"/>
    </source>
</evidence>
<feature type="transmembrane region" description="Helical" evidence="7">
    <location>
        <begin position="84"/>
        <end position="107"/>
    </location>
</feature>
<dbReference type="InterPro" id="IPR035906">
    <property type="entry name" value="MetI-like_sf"/>
</dbReference>
<feature type="transmembrane region" description="Helical" evidence="7">
    <location>
        <begin position="234"/>
        <end position="256"/>
    </location>
</feature>
<dbReference type="InterPro" id="IPR000515">
    <property type="entry name" value="MetI-like"/>
</dbReference>
<dbReference type="InterPro" id="IPR045621">
    <property type="entry name" value="BPD_transp_1_N"/>
</dbReference>
<comment type="similarity">
    <text evidence="7">Belongs to the binding-protein-dependent transport system permease family.</text>
</comment>
<dbReference type="OrthoDB" id="147688at2"/>
<keyword evidence="4 7" id="KW-0812">Transmembrane</keyword>
<dbReference type="Gene3D" id="1.10.3720.10">
    <property type="entry name" value="MetI-like"/>
    <property type="match status" value="1"/>
</dbReference>
<dbReference type="Proteomes" id="UP000291101">
    <property type="component" value="Unassembled WGS sequence"/>
</dbReference>
<feature type="transmembrane region" description="Helical" evidence="7">
    <location>
        <begin position="166"/>
        <end position="182"/>
    </location>
</feature>
<evidence type="ECO:0000259" key="8">
    <source>
        <dbReference type="PROSITE" id="PS50928"/>
    </source>
</evidence>
<evidence type="ECO:0000313" key="10">
    <source>
        <dbReference type="Proteomes" id="UP000291101"/>
    </source>
</evidence>
<evidence type="ECO:0000256" key="5">
    <source>
        <dbReference type="ARBA" id="ARBA00022989"/>
    </source>
</evidence>
<dbReference type="EMBL" id="SDWV01000022">
    <property type="protein sequence ID" value="RYC05681.1"/>
    <property type="molecule type" value="Genomic_DNA"/>
</dbReference>
<comment type="caution">
    <text evidence="9">The sequence shown here is derived from an EMBL/GenBank/DDBJ whole genome shotgun (WGS) entry which is preliminary data.</text>
</comment>
<feature type="transmembrane region" description="Helical" evidence="7">
    <location>
        <begin position="119"/>
        <end position="146"/>
    </location>
</feature>
<comment type="subcellular location">
    <subcellularLocation>
        <location evidence="1 7">Cell membrane</location>
        <topology evidence="1 7">Multi-pass membrane protein</topology>
    </subcellularLocation>
</comment>
<feature type="domain" description="ABC transmembrane type-1" evidence="8">
    <location>
        <begin position="80"/>
        <end position="285"/>
    </location>
</feature>
<dbReference type="GO" id="GO:0055085">
    <property type="term" value="P:transmembrane transport"/>
    <property type="evidence" value="ECO:0007669"/>
    <property type="project" value="InterPro"/>
</dbReference>
<organism evidence="9 10">
    <name type="scientific">Nocardioides zhouii</name>
    <dbReference type="NCBI Taxonomy" id="1168729"/>
    <lineage>
        <taxon>Bacteria</taxon>
        <taxon>Bacillati</taxon>
        <taxon>Actinomycetota</taxon>
        <taxon>Actinomycetes</taxon>
        <taxon>Propionibacteriales</taxon>
        <taxon>Nocardioidaceae</taxon>
        <taxon>Nocardioides</taxon>
    </lineage>
</organism>
<keyword evidence="10" id="KW-1185">Reference proteome</keyword>
<dbReference type="AlphaFoldDB" id="A0A4Q2SL37"/>
<dbReference type="GO" id="GO:0005886">
    <property type="term" value="C:plasma membrane"/>
    <property type="evidence" value="ECO:0007669"/>
    <property type="project" value="UniProtKB-SubCell"/>
</dbReference>
<protein>
    <submittedName>
        <fullName evidence="9">ABC transporter permease</fullName>
    </submittedName>
</protein>
<dbReference type="PANTHER" id="PTHR43163">
    <property type="entry name" value="DIPEPTIDE TRANSPORT SYSTEM PERMEASE PROTEIN DPPB-RELATED"/>
    <property type="match status" value="1"/>
</dbReference>
<evidence type="ECO:0000256" key="1">
    <source>
        <dbReference type="ARBA" id="ARBA00004651"/>
    </source>
</evidence>
<dbReference type="Pfam" id="PF19300">
    <property type="entry name" value="BPD_transp_1_N"/>
    <property type="match status" value="1"/>
</dbReference>
<evidence type="ECO:0000313" key="9">
    <source>
        <dbReference type="EMBL" id="RYC05681.1"/>
    </source>
</evidence>
<reference evidence="9 10" key="1">
    <citation type="submission" date="2019-01" db="EMBL/GenBank/DDBJ databases">
        <title>Novel species of Nocardioides.</title>
        <authorList>
            <person name="Liu Q."/>
            <person name="X Y.-H."/>
        </authorList>
    </citation>
    <scope>NUCLEOTIDE SEQUENCE [LARGE SCALE GENOMIC DNA]</scope>
    <source>
        <strain evidence="9 10">HLT2-9</strain>
    </source>
</reference>
<keyword evidence="2 7" id="KW-0813">Transport</keyword>
<name>A0A4Q2SL37_9ACTN</name>
<evidence type="ECO:0000256" key="2">
    <source>
        <dbReference type="ARBA" id="ARBA00022448"/>
    </source>
</evidence>
<dbReference type="SUPFAM" id="SSF161098">
    <property type="entry name" value="MetI-like"/>
    <property type="match status" value="1"/>
</dbReference>
<dbReference type="Pfam" id="PF00528">
    <property type="entry name" value="BPD_transp_1"/>
    <property type="match status" value="1"/>
</dbReference>
<dbReference type="PROSITE" id="PS50928">
    <property type="entry name" value="ABC_TM1"/>
    <property type="match status" value="1"/>
</dbReference>
<dbReference type="PANTHER" id="PTHR43163:SF3">
    <property type="entry name" value="PEPTIDE ABC TRANSPORTER PERMEASE PROTEIN"/>
    <property type="match status" value="1"/>
</dbReference>
<sequence>MIFLATNALPGNVAETVLGRNATPELVAKLNHQLHLDEPVLTRYGNWLIGTVRGDLGESAVAVVQGNPESSVTSLIGIPLRNSVVLALISIVCLIPISLLLGTFAAVRAGRAGDYAVSYISLVIGALPEFVFGTLLIAIFFSGLGLFPPVSLIPPGTSPLADVGELVLPVLTLLGVSVAFCARQVRAGVLDTLSERYVTMARLSGISEVRVLWRYALRNALAPSVQTFAQALQYLFGGIIVVETLFAYPGIGQALVQAVTLRDVSSVLAVTFVLAGVYIAINVLADVIVVLAVPKLRTGLR</sequence>
<keyword evidence="3" id="KW-1003">Cell membrane</keyword>
<evidence type="ECO:0000256" key="6">
    <source>
        <dbReference type="ARBA" id="ARBA00023136"/>
    </source>
</evidence>
<gene>
    <name evidence="9" type="ORF">EUA94_17925</name>
</gene>
<dbReference type="CDD" id="cd06261">
    <property type="entry name" value="TM_PBP2"/>
    <property type="match status" value="1"/>
</dbReference>